<name>E2ANP2_CAMFO</name>
<feature type="compositionally biased region" description="Basic and acidic residues" evidence="1">
    <location>
        <begin position="139"/>
        <end position="171"/>
    </location>
</feature>
<feature type="compositionally biased region" description="Basic and acidic residues" evidence="1">
    <location>
        <begin position="69"/>
        <end position="82"/>
    </location>
</feature>
<sequence length="204" mass="23447">MQEEDAAQTHTIFLALLLLEYWGQRLDQQFDTVCHVIARFSLLADNHLASQEERGKTRRGGGGKRRREANREGEGEENLKEKRSTRKRWKQGQEIRATLISSPLTEKEEGRSRGEKTVEETVAEERRRTISPYDEEEKGDGATEQEQRDVEQKQREIRKTTGEFEQGESHNCRSVPSGADVLLDISIERLLLASDISIRLNEIV</sequence>
<feature type="compositionally biased region" description="Basic residues" evidence="1">
    <location>
        <begin position="56"/>
        <end position="68"/>
    </location>
</feature>
<evidence type="ECO:0000313" key="3">
    <source>
        <dbReference type="Proteomes" id="UP000000311"/>
    </source>
</evidence>
<evidence type="ECO:0000256" key="1">
    <source>
        <dbReference type="SAM" id="MobiDB-lite"/>
    </source>
</evidence>
<gene>
    <name evidence="2" type="ORF">EAG_09756</name>
</gene>
<feature type="compositionally biased region" description="Basic and acidic residues" evidence="1">
    <location>
        <begin position="105"/>
        <end position="128"/>
    </location>
</feature>
<feature type="region of interest" description="Disordered" evidence="1">
    <location>
        <begin position="51"/>
        <end position="176"/>
    </location>
</feature>
<dbReference type="Proteomes" id="UP000000311">
    <property type="component" value="Unassembled WGS sequence"/>
</dbReference>
<protein>
    <submittedName>
        <fullName evidence="2">Uncharacterized protein</fullName>
    </submittedName>
</protein>
<organism evidence="3">
    <name type="scientific">Camponotus floridanus</name>
    <name type="common">Florida carpenter ant</name>
    <dbReference type="NCBI Taxonomy" id="104421"/>
    <lineage>
        <taxon>Eukaryota</taxon>
        <taxon>Metazoa</taxon>
        <taxon>Ecdysozoa</taxon>
        <taxon>Arthropoda</taxon>
        <taxon>Hexapoda</taxon>
        <taxon>Insecta</taxon>
        <taxon>Pterygota</taxon>
        <taxon>Neoptera</taxon>
        <taxon>Endopterygota</taxon>
        <taxon>Hymenoptera</taxon>
        <taxon>Apocrita</taxon>
        <taxon>Aculeata</taxon>
        <taxon>Formicoidea</taxon>
        <taxon>Formicidae</taxon>
        <taxon>Formicinae</taxon>
        <taxon>Camponotus</taxon>
    </lineage>
</organism>
<proteinExistence type="predicted"/>
<reference evidence="2 3" key="1">
    <citation type="journal article" date="2010" name="Science">
        <title>Genomic comparison of the ants Camponotus floridanus and Harpegnathos saltator.</title>
        <authorList>
            <person name="Bonasio R."/>
            <person name="Zhang G."/>
            <person name="Ye C."/>
            <person name="Mutti N.S."/>
            <person name="Fang X."/>
            <person name="Qin N."/>
            <person name="Donahue G."/>
            <person name="Yang P."/>
            <person name="Li Q."/>
            <person name="Li C."/>
            <person name="Zhang P."/>
            <person name="Huang Z."/>
            <person name="Berger S.L."/>
            <person name="Reinberg D."/>
            <person name="Wang J."/>
            <person name="Liebig J."/>
        </authorList>
    </citation>
    <scope>NUCLEOTIDE SEQUENCE [LARGE SCALE GENOMIC DNA]</scope>
    <source>
        <strain evidence="3">C129</strain>
    </source>
</reference>
<dbReference type="InParanoid" id="E2ANP2"/>
<dbReference type="EMBL" id="GL441289">
    <property type="protein sequence ID" value="EFN64943.1"/>
    <property type="molecule type" value="Genomic_DNA"/>
</dbReference>
<keyword evidence="3" id="KW-1185">Reference proteome</keyword>
<dbReference type="AlphaFoldDB" id="E2ANP2"/>
<evidence type="ECO:0000313" key="2">
    <source>
        <dbReference type="EMBL" id="EFN64943.1"/>
    </source>
</evidence>
<accession>E2ANP2</accession>